<dbReference type="SUPFAM" id="SSF52833">
    <property type="entry name" value="Thioredoxin-like"/>
    <property type="match status" value="1"/>
</dbReference>
<dbReference type="AlphaFoldDB" id="A0A7H0HH27"/>
<dbReference type="CDD" id="cd00299">
    <property type="entry name" value="GST_C_family"/>
    <property type="match status" value="1"/>
</dbReference>
<dbReference type="KEGG" id="amon:H9L24_02325"/>
<evidence type="ECO:0000313" key="7">
    <source>
        <dbReference type="Proteomes" id="UP000516057"/>
    </source>
</evidence>
<dbReference type="InterPro" id="IPR040079">
    <property type="entry name" value="Glutathione_S-Trfase"/>
</dbReference>
<accession>A0A7H0HH27</accession>
<evidence type="ECO:0000259" key="4">
    <source>
        <dbReference type="PROSITE" id="PS50404"/>
    </source>
</evidence>
<dbReference type="GO" id="GO:0005737">
    <property type="term" value="C:cytoplasm"/>
    <property type="evidence" value="ECO:0007669"/>
    <property type="project" value="TreeGrafter"/>
</dbReference>
<keyword evidence="7" id="KW-1185">Reference proteome</keyword>
<dbReference type="InterPro" id="IPR010987">
    <property type="entry name" value="Glutathione-S-Trfase_C-like"/>
</dbReference>
<dbReference type="EC" id="2.5.1.18" evidence="1"/>
<evidence type="ECO:0000313" key="6">
    <source>
        <dbReference type="EMBL" id="QNP59843.1"/>
    </source>
</evidence>
<dbReference type="Pfam" id="PF13409">
    <property type="entry name" value="GST_N_2"/>
    <property type="match status" value="1"/>
</dbReference>
<dbReference type="SFLD" id="SFLDG00358">
    <property type="entry name" value="Main_(cytGST)"/>
    <property type="match status" value="1"/>
</dbReference>
<proteinExistence type="predicted"/>
<evidence type="ECO:0000259" key="5">
    <source>
        <dbReference type="PROSITE" id="PS50405"/>
    </source>
</evidence>
<comment type="catalytic activity">
    <reaction evidence="3">
        <text>RX + glutathione = an S-substituted glutathione + a halide anion + H(+)</text>
        <dbReference type="Rhea" id="RHEA:16437"/>
        <dbReference type="ChEBI" id="CHEBI:15378"/>
        <dbReference type="ChEBI" id="CHEBI:16042"/>
        <dbReference type="ChEBI" id="CHEBI:17792"/>
        <dbReference type="ChEBI" id="CHEBI:57925"/>
        <dbReference type="ChEBI" id="CHEBI:90779"/>
        <dbReference type="EC" id="2.5.1.18"/>
    </reaction>
</comment>
<dbReference type="PANTHER" id="PTHR43968">
    <property type="match status" value="1"/>
</dbReference>
<gene>
    <name evidence="6" type="ORF">H9L24_02325</name>
</gene>
<dbReference type="SFLD" id="SFLDG01152">
    <property type="entry name" value="Main.3:_Omega-_and_Tau-like"/>
    <property type="match status" value="1"/>
</dbReference>
<dbReference type="GO" id="GO:0004364">
    <property type="term" value="F:glutathione transferase activity"/>
    <property type="evidence" value="ECO:0007669"/>
    <property type="project" value="UniProtKB-EC"/>
</dbReference>
<evidence type="ECO:0000256" key="3">
    <source>
        <dbReference type="ARBA" id="ARBA00047960"/>
    </source>
</evidence>
<dbReference type="CDD" id="cd00570">
    <property type="entry name" value="GST_N_family"/>
    <property type="match status" value="1"/>
</dbReference>
<dbReference type="SFLD" id="SFLDS00019">
    <property type="entry name" value="Glutathione_Transferase_(cytos"/>
    <property type="match status" value="1"/>
</dbReference>
<dbReference type="InterPro" id="IPR045073">
    <property type="entry name" value="Omega/Tau-like"/>
</dbReference>
<dbReference type="InterPro" id="IPR050983">
    <property type="entry name" value="GST_Omega/HSP26"/>
</dbReference>
<organism evidence="6 7">
    <name type="scientific">Paenacidovorax monticola</name>
    <dbReference type="NCBI Taxonomy" id="1926868"/>
    <lineage>
        <taxon>Bacteria</taxon>
        <taxon>Pseudomonadati</taxon>
        <taxon>Pseudomonadota</taxon>
        <taxon>Betaproteobacteria</taxon>
        <taxon>Burkholderiales</taxon>
        <taxon>Comamonadaceae</taxon>
        <taxon>Paenacidovorax</taxon>
    </lineage>
</organism>
<evidence type="ECO:0000256" key="2">
    <source>
        <dbReference type="ARBA" id="ARBA00022679"/>
    </source>
</evidence>
<dbReference type="InterPro" id="IPR036249">
    <property type="entry name" value="Thioredoxin-like_sf"/>
</dbReference>
<dbReference type="Gene3D" id="3.40.30.10">
    <property type="entry name" value="Glutaredoxin"/>
    <property type="match status" value="1"/>
</dbReference>
<reference evidence="6 7" key="1">
    <citation type="submission" date="2020-08" db="EMBL/GenBank/DDBJ databases">
        <title>Genome sequence of Acidovorax monticola KACC 19171T.</title>
        <authorList>
            <person name="Hyun D.-W."/>
            <person name="Bae J.-W."/>
        </authorList>
    </citation>
    <scope>NUCLEOTIDE SEQUENCE [LARGE SCALE GENOMIC DNA]</scope>
    <source>
        <strain evidence="6 7">KACC 19171</strain>
    </source>
</reference>
<dbReference type="InterPro" id="IPR004045">
    <property type="entry name" value="Glutathione_S-Trfase_N"/>
</dbReference>
<dbReference type="Gene3D" id="1.20.1050.10">
    <property type="match status" value="1"/>
</dbReference>
<feature type="domain" description="GST N-terminal" evidence="4">
    <location>
        <begin position="15"/>
        <end position="93"/>
    </location>
</feature>
<name>A0A7H0HH27_9BURK</name>
<dbReference type="Proteomes" id="UP000516057">
    <property type="component" value="Chromosome"/>
</dbReference>
<dbReference type="PANTHER" id="PTHR43968:SF6">
    <property type="entry name" value="GLUTATHIONE S-TRANSFERASE OMEGA"/>
    <property type="match status" value="1"/>
</dbReference>
<keyword evidence="2 6" id="KW-0808">Transferase</keyword>
<dbReference type="RefSeq" id="WP_187736824.1">
    <property type="nucleotide sequence ID" value="NZ_CP060790.1"/>
</dbReference>
<dbReference type="SUPFAM" id="SSF47616">
    <property type="entry name" value="GST C-terminal domain-like"/>
    <property type="match status" value="1"/>
</dbReference>
<dbReference type="EMBL" id="CP060790">
    <property type="protein sequence ID" value="QNP59843.1"/>
    <property type="molecule type" value="Genomic_DNA"/>
</dbReference>
<protein>
    <recommendedName>
        <fullName evidence="1">glutathione transferase</fullName>
        <ecNumber evidence="1">2.5.1.18</ecNumber>
    </recommendedName>
</protein>
<dbReference type="Pfam" id="PF13410">
    <property type="entry name" value="GST_C_2"/>
    <property type="match status" value="1"/>
</dbReference>
<dbReference type="PROSITE" id="PS50405">
    <property type="entry name" value="GST_CTER"/>
    <property type="match status" value="1"/>
</dbReference>
<feature type="domain" description="GST C-terminal" evidence="5">
    <location>
        <begin position="97"/>
        <end position="227"/>
    </location>
</feature>
<dbReference type="PROSITE" id="PS50404">
    <property type="entry name" value="GST_NTER"/>
    <property type="match status" value="1"/>
</dbReference>
<evidence type="ECO:0000256" key="1">
    <source>
        <dbReference type="ARBA" id="ARBA00012452"/>
    </source>
</evidence>
<dbReference type="InterPro" id="IPR036282">
    <property type="entry name" value="Glutathione-S-Trfase_C_sf"/>
</dbReference>
<sequence length="246" mass="26598">MSAASPTEAPALAQQPLVLVSHALCPYVQRVAIALHEKGLAFERRDVDLAHKPAWFLALSPLGRTPVLLAQGQALFESAVICDYLDEAHGPRLHPDTALQKARERGWVEFASAVLQSIAVLYNAADEAALEAARQALRARFEHVEAALGQGPYFAGSRFGMVDAAFAPVFRYFDVFDPAGEAALLQSLPSIAAWRLALAQRASVRAAAAGDYAERLEEFLVRRPSALGRRMAAKRGDTVIARAEVV</sequence>